<name>A0ABN6VZM6_9BACT</name>
<keyword evidence="1" id="KW-0813">Transport</keyword>
<evidence type="ECO:0000313" key="10">
    <source>
        <dbReference type="Proteomes" id="UP001317705"/>
    </source>
</evidence>
<dbReference type="Pfam" id="PF09698">
    <property type="entry name" value="GSu_C4xC__C2xCH"/>
    <property type="match status" value="3"/>
</dbReference>
<keyword evidence="10" id="KW-1185">Reference proteome</keyword>
<dbReference type="InterPro" id="IPR051829">
    <property type="entry name" value="Multiheme_Cytochr_ET"/>
</dbReference>
<keyword evidence="2" id="KW-0349">Heme</keyword>
<evidence type="ECO:0000256" key="5">
    <source>
        <dbReference type="ARBA" id="ARBA00022982"/>
    </source>
</evidence>
<dbReference type="EMBL" id="AP027151">
    <property type="protein sequence ID" value="BDV44292.1"/>
    <property type="molecule type" value="Genomic_DNA"/>
</dbReference>
<dbReference type="PANTHER" id="PTHR35038">
    <property type="entry name" value="DISSIMILATORY SULFITE REDUCTASE SIRA"/>
    <property type="match status" value="1"/>
</dbReference>
<organism evidence="9 10">
    <name type="scientific">Geotalea uraniireducens</name>
    <dbReference type="NCBI Taxonomy" id="351604"/>
    <lineage>
        <taxon>Bacteria</taxon>
        <taxon>Pseudomonadati</taxon>
        <taxon>Thermodesulfobacteriota</taxon>
        <taxon>Desulfuromonadia</taxon>
        <taxon>Geobacterales</taxon>
        <taxon>Geobacteraceae</taxon>
        <taxon>Geotalea</taxon>
    </lineage>
</organism>
<proteinExistence type="predicted"/>
<evidence type="ECO:0000256" key="6">
    <source>
        <dbReference type="ARBA" id="ARBA00023004"/>
    </source>
</evidence>
<dbReference type="InterPro" id="IPR038266">
    <property type="entry name" value="NapC/NirT_cytc_sf"/>
</dbReference>
<keyword evidence="5" id="KW-0249">Electron transport</keyword>
<evidence type="ECO:0000256" key="1">
    <source>
        <dbReference type="ARBA" id="ARBA00022448"/>
    </source>
</evidence>
<dbReference type="PANTHER" id="PTHR35038:SF6">
    <property type="entry name" value="SURFACE LOCALIZED DECAHEME CYTOCHROME C LIPOPROTEIN"/>
    <property type="match status" value="1"/>
</dbReference>
<dbReference type="SUPFAM" id="SSF48695">
    <property type="entry name" value="Multiheme cytochromes"/>
    <property type="match status" value="4"/>
</dbReference>
<dbReference type="NCBIfam" id="TIGR01904">
    <property type="entry name" value="GSu_C4xC__C2xCH"/>
    <property type="match status" value="4"/>
</dbReference>
<feature type="compositionally biased region" description="Polar residues" evidence="7">
    <location>
        <begin position="1036"/>
        <end position="1046"/>
    </location>
</feature>
<evidence type="ECO:0000256" key="3">
    <source>
        <dbReference type="ARBA" id="ARBA00022723"/>
    </source>
</evidence>
<evidence type="ECO:0000256" key="4">
    <source>
        <dbReference type="ARBA" id="ARBA00022729"/>
    </source>
</evidence>
<feature type="region of interest" description="Disordered" evidence="7">
    <location>
        <begin position="1036"/>
        <end position="1063"/>
    </location>
</feature>
<evidence type="ECO:0000313" key="9">
    <source>
        <dbReference type="EMBL" id="BDV44292.1"/>
    </source>
</evidence>
<feature type="signal peptide" evidence="8">
    <location>
        <begin position="1"/>
        <end position="23"/>
    </location>
</feature>
<dbReference type="Gene3D" id="1.10.1130.10">
    <property type="entry name" value="Flavocytochrome C3, Chain A"/>
    <property type="match status" value="1"/>
</dbReference>
<dbReference type="InterPro" id="IPR010176">
    <property type="entry name" value="C4xCH_C2xCH_motif_GEOSU"/>
</dbReference>
<feature type="chain" id="PRO_5046258805" evidence="8">
    <location>
        <begin position="24"/>
        <end position="1063"/>
    </location>
</feature>
<dbReference type="InterPro" id="IPR036280">
    <property type="entry name" value="Multihaem_cyt_sf"/>
</dbReference>
<dbReference type="RefSeq" id="WP_282000398.1">
    <property type="nucleotide sequence ID" value="NZ_AP027151.1"/>
</dbReference>
<dbReference type="Proteomes" id="UP001317705">
    <property type="component" value="Chromosome"/>
</dbReference>
<protein>
    <submittedName>
        <fullName evidence="9">Cytochrome c</fullName>
    </submittedName>
</protein>
<keyword evidence="3" id="KW-0479">Metal-binding</keyword>
<gene>
    <name evidence="9" type="ORF">GURASL_32150</name>
</gene>
<evidence type="ECO:0000256" key="7">
    <source>
        <dbReference type="SAM" id="MobiDB-lite"/>
    </source>
</evidence>
<keyword evidence="6" id="KW-0408">Iron</keyword>
<sequence length="1063" mass="107350">MTTRYAPWFLAAALLSLASPAGAATCSDCHGMPPIDAPYRNITTGGFKGSHQTHQPAIATAATCAGCHTGSASYATDHMNGRVDMSSNLNNSPVAALYSKGVFFNQTSNPVMGTCSNVNCHFERTTPVWASGPLAVPGGCSTCHDNPPADGSHPSLSGSGKKHGDYYGTGTTSCIKCHVDHTVEANPFAHASSASKRGLILRFTAAPNTGGTYSKTADLAYPAYLPSQTPAANRNGTCTSMYCHSDGNGGAARTTPTWGGTLPTDCTGCHGGNAASASAISSGVHAQHINAAAVIGTNYDCARCHSGTVSAGNDRAIATLTNHVAGSKTVSFLGGGTYNASTKTCTATTCHSAGKSTAPQPAAPAWTGGALSCNGCHGTSNALGTPDYANGGAGTALANSHAKHVAAAADCDYCHAGTTVTGTAIKSGSALHTNGAIDITFDTASVKVGTGATWTATTKTCTNVYCHGATLAGGGTTKSPVWGTTLSGCGTCHGDPPATTTHAGVTTTQCINCHSHVNATGTGFTNPALHIDGIVEGGDCVSCHSTQQGTGTRQVVGTDTTLASHHIVATTIDQKSCAVCHEQTVFGHKVAGDVAVGMFNQDTGAALTYDGTTATAGNVETSCSSCHDANGASRLGANALKPFADSGDATVPPNIGWAPGAMAHSANMACFNCHGNSAGVAGNTLNPKYNAHGSATAKMLQYAYSATDTMTTAGNFCYNCHGTTIANGVTSPSIQAAVNLSSSIGHKSAKCSDCHDPHTAQPGVHTAGPNAAMAPVLNGVAGKGGWPATSPAMATTWTGTGTLAVTYTTKPAATNEYEICFKCHAGTVPAPTGYTAGALRMTDLGLEFNPNNKSGHPVVASLNNYGGSATPKALLASDMVAPWTVIGTQTMTCSDCHGATGTGAKGPHGSSVRWMLTGTNQAWPFTTTAGNGTASGTPWSLGNLTTGTAPNKLFCLNCHVVNATNGIHDALQSGQHSSWKSTARGACISCHIRIPHGAKTSRLLRLGTAAVLGRYAPDGNGSEVGTSTQQVMSKYTKGTQTSNRRGSFSAVGCSEHSGGTETW</sequence>
<evidence type="ECO:0000256" key="8">
    <source>
        <dbReference type="SAM" id="SignalP"/>
    </source>
</evidence>
<accession>A0ABN6VZM6</accession>
<dbReference type="Gene3D" id="1.10.3820.10">
    <property type="entry name" value="Di-heme elbow motif domain"/>
    <property type="match status" value="1"/>
</dbReference>
<evidence type="ECO:0000256" key="2">
    <source>
        <dbReference type="ARBA" id="ARBA00022617"/>
    </source>
</evidence>
<reference evidence="9 10" key="1">
    <citation type="submission" date="2022-12" db="EMBL/GenBank/DDBJ databases">
        <title>Polyphasic characterization of Geotalea uranireducens NIT-SL11 newly isolated from a complex of sewage sludge and microbially reduced graphene oxide.</title>
        <authorList>
            <person name="Xie L."/>
            <person name="Yoshida N."/>
            <person name="Meng L."/>
        </authorList>
    </citation>
    <scope>NUCLEOTIDE SEQUENCE [LARGE SCALE GENOMIC DNA]</scope>
    <source>
        <strain evidence="9 10">NIT-SL11</strain>
    </source>
</reference>
<keyword evidence="4 8" id="KW-0732">Signal</keyword>